<keyword evidence="4" id="KW-1185">Reference proteome</keyword>
<gene>
    <name evidence="2" type="ORF">DM482_00910</name>
    <name evidence="1" type="ORF">M5S13_11305</name>
</gene>
<comment type="caution">
    <text evidence="2">The sequence shown here is derived from an EMBL/GenBank/DDBJ whole genome shotgun (WGS) entry which is preliminary data.</text>
</comment>
<dbReference type="RefSeq" id="WP_110479657.1">
    <property type="nucleotide sequence ID" value="NZ_CP081939.1"/>
</dbReference>
<dbReference type="AlphaFoldDB" id="A0AAE5WHJ2"/>
<sequence>MIKQKRTQKITALGKRRVNVFKLQQRVVNLEKLMNHQQRINSHNQKLRDLEVITTEEILERLSQLERIVLPERAVRKRGVFRRWLDRFYAWLCR</sequence>
<dbReference type="EMBL" id="QJPJ01000001">
    <property type="protein sequence ID" value="PXZ40731.1"/>
    <property type="molecule type" value="Genomic_DNA"/>
</dbReference>
<evidence type="ECO:0000313" key="3">
    <source>
        <dbReference type="Proteomes" id="UP000247594"/>
    </source>
</evidence>
<evidence type="ECO:0000313" key="4">
    <source>
        <dbReference type="Proteomes" id="UP001347884"/>
    </source>
</evidence>
<reference evidence="1 4" key="2">
    <citation type="journal article" date="2022" name="Front. Microbiol.">
        <title>Commensal bacteria contribute to the growth of multidrug-resistant Avibacterium paragallinarum in chickens.</title>
        <authorList>
            <person name="Zhu J."/>
            <person name="Chen Y."/>
            <person name="Wu Y."/>
            <person name="Wang Y."/>
            <person name="Zhu K."/>
        </authorList>
    </citation>
    <scope>NUCLEOTIDE SEQUENCE [LARGE SCALE GENOMIC DNA]</scope>
    <source>
        <strain evidence="1 4">AV25</strain>
    </source>
</reference>
<organism evidence="2 3">
    <name type="scientific">Avibacterium paragallinarum</name>
    <name type="common">Haemophilus gallinarum</name>
    <dbReference type="NCBI Taxonomy" id="728"/>
    <lineage>
        <taxon>Bacteria</taxon>
        <taxon>Pseudomonadati</taxon>
        <taxon>Pseudomonadota</taxon>
        <taxon>Gammaproteobacteria</taxon>
        <taxon>Pasteurellales</taxon>
        <taxon>Pasteurellaceae</taxon>
        <taxon>Avibacterium</taxon>
    </lineage>
</organism>
<protein>
    <submittedName>
        <fullName evidence="2">Uncharacterized protein</fullName>
    </submittedName>
</protein>
<evidence type="ECO:0000313" key="1">
    <source>
        <dbReference type="EMBL" id="MEE6042450.1"/>
    </source>
</evidence>
<reference evidence="2 3" key="1">
    <citation type="submission" date="2018-06" db="EMBL/GenBank/DDBJ databases">
        <authorList>
            <person name="Teymurazov M."/>
            <person name="Kislichkina A."/>
            <person name="Abaymova A."/>
            <person name="Mukhina T."/>
            <person name="Mayskaya N."/>
            <person name="Svetoch E."/>
            <person name="Bogun A."/>
        </authorList>
    </citation>
    <scope>NUCLEOTIDE SEQUENCE [LARGE SCALE GENOMIC DNA]</scope>
    <source>
        <strain evidence="2 3">SCPM-O-B-8406</strain>
    </source>
</reference>
<dbReference type="Proteomes" id="UP001347884">
    <property type="component" value="Unassembled WGS sequence"/>
</dbReference>
<evidence type="ECO:0000313" key="2">
    <source>
        <dbReference type="EMBL" id="PXZ40731.1"/>
    </source>
</evidence>
<dbReference type="EMBL" id="JAMDKF010000033">
    <property type="protein sequence ID" value="MEE6042450.1"/>
    <property type="molecule type" value="Genomic_DNA"/>
</dbReference>
<proteinExistence type="predicted"/>
<accession>A0AAE5WHJ2</accession>
<dbReference type="Proteomes" id="UP000247594">
    <property type="component" value="Unassembled WGS sequence"/>
</dbReference>
<name>A0AAE5WHJ2_AVIPA</name>
<reference evidence="1" key="3">
    <citation type="submission" date="2022-05" db="EMBL/GenBank/DDBJ databases">
        <authorList>
            <person name="Chen Y."/>
            <person name="Zhu J."/>
            <person name="Zhu K."/>
        </authorList>
    </citation>
    <scope>NUCLEOTIDE SEQUENCE</scope>
    <source>
        <strain evidence="1">AV25</strain>
    </source>
</reference>